<comment type="caution">
    <text evidence="1">The sequence shown here is derived from an EMBL/GenBank/DDBJ whole genome shotgun (WGS) entry which is preliminary data.</text>
</comment>
<reference evidence="1 2" key="1">
    <citation type="submission" date="2021-01" db="EMBL/GenBank/DDBJ databases">
        <title>Genomic Encyclopedia of Type Strains, Phase IV (KMG-IV): sequencing the most valuable type-strain genomes for metagenomic binning, comparative biology and taxonomic classification.</title>
        <authorList>
            <person name="Goeker M."/>
        </authorList>
    </citation>
    <scope>NUCLEOTIDE SEQUENCE [LARGE SCALE GENOMIC DNA]</scope>
    <source>
        <strain evidence="1 2">DSM 25890</strain>
    </source>
</reference>
<evidence type="ECO:0000313" key="1">
    <source>
        <dbReference type="EMBL" id="MBM7613596.1"/>
    </source>
</evidence>
<dbReference type="Gene3D" id="3.40.50.300">
    <property type="entry name" value="P-loop containing nucleotide triphosphate hydrolases"/>
    <property type="match status" value="1"/>
</dbReference>
<protein>
    <submittedName>
        <fullName evidence="1">MinD-like ATPase involved in chromosome partitioning or flagellar assembly</fullName>
    </submittedName>
</protein>
<dbReference type="RefSeq" id="WP_204399885.1">
    <property type="nucleotide sequence ID" value="NZ_JAFBEE010000001.1"/>
</dbReference>
<sequence>MIAITAPKKGLGQTVVSINLAIRMGSLLEDRVLLIDSNKYCCGVVDYLSNSSWTRGLDEFKINIESGMGIGQNPHSWSKTINPRLDIMASNQYLQLIEKDIEKLKEYTNCNYPIALVDTIAGENSLTDIFLKKSSIVIVVLTQNKSEIRLIKDKRLYGELKDKIIFVINQYQAEINAIKIRYGLKEISEELKELGFKQNPIFILPYDVDLVNECNDSTLLNFSMAREHQSSPYHKKLDLLARETLKQHGNLVLTNNIEKVKKKGFVFNLFNL</sequence>
<name>A0ABS2NL41_9FIRM</name>
<dbReference type="Proteomes" id="UP001314796">
    <property type="component" value="Unassembled WGS sequence"/>
</dbReference>
<proteinExistence type="predicted"/>
<dbReference type="EMBL" id="JAFBEE010000001">
    <property type="protein sequence ID" value="MBM7613596.1"/>
    <property type="molecule type" value="Genomic_DNA"/>
</dbReference>
<dbReference type="SUPFAM" id="SSF52540">
    <property type="entry name" value="P-loop containing nucleoside triphosphate hydrolases"/>
    <property type="match status" value="1"/>
</dbReference>
<gene>
    <name evidence="1" type="ORF">JOC73_000104</name>
</gene>
<organism evidence="1 2">
    <name type="scientific">Alkaliphilus hydrothermalis</name>
    <dbReference type="NCBI Taxonomy" id="1482730"/>
    <lineage>
        <taxon>Bacteria</taxon>
        <taxon>Bacillati</taxon>
        <taxon>Bacillota</taxon>
        <taxon>Clostridia</taxon>
        <taxon>Peptostreptococcales</taxon>
        <taxon>Natronincolaceae</taxon>
        <taxon>Alkaliphilus</taxon>
    </lineage>
</organism>
<dbReference type="InterPro" id="IPR027417">
    <property type="entry name" value="P-loop_NTPase"/>
</dbReference>
<evidence type="ECO:0000313" key="2">
    <source>
        <dbReference type="Proteomes" id="UP001314796"/>
    </source>
</evidence>
<keyword evidence="2" id="KW-1185">Reference proteome</keyword>
<accession>A0ABS2NL41</accession>